<evidence type="ECO:0000313" key="1">
    <source>
        <dbReference type="EMBL" id="MDQ0493005.1"/>
    </source>
</evidence>
<proteinExistence type="predicted"/>
<reference evidence="1 2" key="1">
    <citation type="submission" date="2023-07" db="EMBL/GenBank/DDBJ databases">
        <title>Genomic Encyclopedia of Type Strains, Phase IV (KMG-IV): sequencing the most valuable type-strain genomes for metagenomic binning, comparative biology and taxonomic classification.</title>
        <authorList>
            <person name="Goeker M."/>
        </authorList>
    </citation>
    <scope>NUCLEOTIDE SEQUENCE [LARGE SCALE GENOMIC DNA]</scope>
    <source>
        <strain evidence="1 2">DSM 14914</strain>
    </source>
</reference>
<sequence length="71" mass="8293">MKLSENYPKYKDATRKLKDYLDDQLAAFKSEVLSGNYIKPSKLTFKNFYENEWVPKYAAIELKNGATLESH</sequence>
<accession>A0ABU0KUE7</accession>
<dbReference type="Proteomes" id="UP001242811">
    <property type="component" value="Unassembled WGS sequence"/>
</dbReference>
<protein>
    <submittedName>
        <fullName evidence="1">Uncharacterized protein</fullName>
    </submittedName>
</protein>
<dbReference type="EMBL" id="JAUSWA010000005">
    <property type="protein sequence ID" value="MDQ0493005.1"/>
    <property type="molecule type" value="Genomic_DNA"/>
</dbReference>
<organism evidence="1 2">
    <name type="scientific">Paenibacillus brasilensis</name>
    <dbReference type="NCBI Taxonomy" id="128574"/>
    <lineage>
        <taxon>Bacteria</taxon>
        <taxon>Bacillati</taxon>
        <taxon>Bacillota</taxon>
        <taxon>Bacilli</taxon>
        <taxon>Bacillales</taxon>
        <taxon>Paenibacillaceae</taxon>
        <taxon>Paenibacillus</taxon>
    </lineage>
</organism>
<name>A0ABU0KUE7_9BACL</name>
<comment type="caution">
    <text evidence="1">The sequence shown here is derived from an EMBL/GenBank/DDBJ whole genome shotgun (WGS) entry which is preliminary data.</text>
</comment>
<evidence type="ECO:0000313" key="2">
    <source>
        <dbReference type="Proteomes" id="UP001242811"/>
    </source>
</evidence>
<gene>
    <name evidence="1" type="ORF">QOZ95_001161</name>
</gene>
<keyword evidence="2" id="KW-1185">Reference proteome</keyword>